<dbReference type="InterPro" id="IPR002550">
    <property type="entry name" value="CNNM"/>
</dbReference>
<feature type="compositionally biased region" description="Basic and acidic residues" evidence="7">
    <location>
        <begin position="319"/>
        <end position="333"/>
    </location>
</feature>
<evidence type="ECO:0000256" key="7">
    <source>
        <dbReference type="SAM" id="MobiDB-lite"/>
    </source>
</evidence>
<dbReference type="GO" id="GO:0016020">
    <property type="term" value="C:membrane"/>
    <property type="evidence" value="ECO:0007669"/>
    <property type="project" value="UniProtKB-SubCell"/>
</dbReference>
<dbReference type="OrthoDB" id="5353557at2759"/>
<organism evidence="10 11">
    <name type="scientific">Toxoplasma gondii p89</name>
    <dbReference type="NCBI Taxonomy" id="943119"/>
    <lineage>
        <taxon>Eukaryota</taxon>
        <taxon>Sar</taxon>
        <taxon>Alveolata</taxon>
        <taxon>Apicomplexa</taxon>
        <taxon>Conoidasida</taxon>
        <taxon>Coccidia</taxon>
        <taxon>Eucoccidiorida</taxon>
        <taxon>Eimeriorina</taxon>
        <taxon>Sarcocystidae</taxon>
        <taxon>Toxoplasma</taxon>
    </lineage>
</organism>
<feature type="transmembrane region" description="Helical" evidence="8">
    <location>
        <begin position="427"/>
        <end position="446"/>
    </location>
</feature>
<evidence type="ECO:0000313" key="11">
    <source>
        <dbReference type="Proteomes" id="UP000028828"/>
    </source>
</evidence>
<protein>
    <submittedName>
        <fullName evidence="10">CBS domain-containing protein</fullName>
    </submittedName>
</protein>
<evidence type="ECO:0000259" key="9">
    <source>
        <dbReference type="PROSITE" id="PS51846"/>
    </source>
</evidence>
<keyword evidence="5 6" id="KW-0472">Membrane</keyword>
<keyword evidence="4 6" id="KW-1133">Transmembrane helix</keyword>
<sequence length="1176" mass="126194">MRGRRQRQRPRKCLCLSSFPSAKFHRSCTGQSFLGKVDSPVRPYARNSAGVALSSTASLPSPSFAFSCFLSAPPCGIESEPLSRKAPQLSCGALRRAARYLRSPLRSAASVLFTLFFVVSLSSPFFRLGVLPSFLGNERVTLTGGSSGRPSPEPHALAATATPATNSLFGHGLETGALLTETRNEGTEREHRRKHAGDAGPGHARGAQVSVAQADPFRGSAKGGSGERAVDSRSDDGEGDADNPLFHSPYWQAAAVSGKAPLEAADVLLPWGSERVDTRRVEHANPSRREKGGEEVYVVTERPQTAPSSSTSTSAPTSSEEKEDGHSPGDRKEAKLSPFWRTVYAAVTVGLIGVAGLASGLTTGYMAFDELQLLVLQETGSPRARQQAETVYRIVQGNRHQLLVTLLLCNSLAMEALPLFLDRLLTPVLAVLISVTAILFVGEILPQALCTGKYQLPIAAALAPTVRLLIIVFAPIVYPTSKLLDRFVRTEHRTHLYARSHLKALIGLHQKDRRSPLLLQHSIDQRRQERLPTAEGDSSSRRTRRPSSGQDDVTGGTMTAMALAVPDAGETPGSFARTAQDRQGGAAYSASRQGDEVRKLEGATATDTPTPRSVGEGRGLEQRPVRESSTMGARFSAGDRRPVSPQNRSPMRNTEAEGETRDGALQGGSLHPSMQQAGLHAPGWSDNGEPEGATHKTREDLGKAVGLHRDEVLIMQGALDMACKSICDFMVPLHDVYMLECSMRLTRELLVDVLRKGHSRIPVYEGRRSNVRGVLLVKSLILIDPKAGIRIRDLMRGRTFRRLCTPLFVAPSVNPYQLLNEFQEGRCHLAFVTNDVATYQHAWKQDVDVPTTADLLGIVTLEDVIEELIQEEIMDEFDKRMTGVGPSAARAMRSAGSGHSGVLSSTPGASRFPAMDTSAFLGLEPPRHESGSELSDRLGTRSNTDAYLPLARASTTLSRFASLFALEEAASCASPSAPFIRTPPHLGSRAALLFTAGDRAPGLSKGDQGEDHPETINGNKVGKRLCKSKTSECPFQGVRADGAGAAAGLTDRSSCSSSAAHDSNGSRSVCSGGTACEADSLIEDRPFSPGKQEVHRLRSEMKGFSESPASLLLSPDTSVSGVMSPKRQCEVSSGTHLGSAGEVISPEVCAREALGDHSFPSSQTPGGRRAQRRRSM</sequence>
<feature type="transmembrane region" description="Helical" evidence="8">
    <location>
        <begin position="402"/>
        <end position="421"/>
    </location>
</feature>
<feature type="transmembrane region" description="Helical" evidence="8">
    <location>
        <begin position="458"/>
        <end position="478"/>
    </location>
</feature>
<evidence type="ECO:0000256" key="2">
    <source>
        <dbReference type="ARBA" id="ARBA00022692"/>
    </source>
</evidence>
<feature type="region of interest" description="Disordered" evidence="7">
    <location>
        <begin position="1153"/>
        <end position="1176"/>
    </location>
</feature>
<dbReference type="VEuPathDB" id="ToxoDB:TGP89_307580"/>
<feature type="transmembrane region" description="Helical" evidence="8">
    <location>
        <begin position="105"/>
        <end position="126"/>
    </location>
</feature>
<proteinExistence type="predicted"/>
<comment type="subcellular location">
    <subcellularLocation>
        <location evidence="1">Membrane</location>
        <topology evidence="1">Multi-pass membrane protein</topology>
    </subcellularLocation>
</comment>
<dbReference type="GO" id="GO:0010960">
    <property type="term" value="P:magnesium ion homeostasis"/>
    <property type="evidence" value="ECO:0007669"/>
    <property type="project" value="InterPro"/>
</dbReference>
<evidence type="ECO:0000256" key="1">
    <source>
        <dbReference type="ARBA" id="ARBA00004141"/>
    </source>
</evidence>
<dbReference type="AlphaFoldDB" id="A0A086J6R5"/>
<dbReference type="PROSITE" id="PS51846">
    <property type="entry name" value="CNNM"/>
    <property type="match status" value="1"/>
</dbReference>
<evidence type="ECO:0000256" key="4">
    <source>
        <dbReference type="ARBA" id="ARBA00022989"/>
    </source>
</evidence>
<dbReference type="Pfam" id="PF01595">
    <property type="entry name" value="CNNM"/>
    <property type="match status" value="1"/>
</dbReference>
<gene>
    <name evidence="10" type="ORF">TGP89_307580</name>
</gene>
<feature type="compositionally biased region" description="Low complexity" evidence="7">
    <location>
        <begin position="1051"/>
        <end position="1068"/>
    </location>
</feature>
<dbReference type="InterPro" id="IPR045095">
    <property type="entry name" value="ACDP"/>
</dbReference>
<feature type="region of interest" description="Disordered" evidence="7">
    <location>
        <begin position="521"/>
        <end position="696"/>
    </location>
</feature>
<dbReference type="EMBL" id="AEYI02002565">
    <property type="protein sequence ID" value="KFG27833.1"/>
    <property type="molecule type" value="Genomic_DNA"/>
</dbReference>
<dbReference type="CDD" id="cd04590">
    <property type="entry name" value="CBS_pair_CorC_HlyC_assoc"/>
    <property type="match status" value="1"/>
</dbReference>
<keyword evidence="3" id="KW-0677">Repeat</keyword>
<feature type="transmembrane region" description="Helical" evidence="8">
    <location>
        <begin position="343"/>
        <end position="368"/>
    </location>
</feature>
<accession>A0A086J6R5</accession>
<feature type="compositionally biased region" description="Basic and acidic residues" evidence="7">
    <location>
        <begin position="523"/>
        <end position="532"/>
    </location>
</feature>
<evidence type="ECO:0000256" key="6">
    <source>
        <dbReference type="PROSITE-ProRule" id="PRU01193"/>
    </source>
</evidence>
<name>A0A086J6R5_TOXGO</name>
<evidence type="ECO:0000256" key="3">
    <source>
        <dbReference type="ARBA" id="ARBA00022737"/>
    </source>
</evidence>
<dbReference type="PANTHER" id="PTHR12064">
    <property type="entry name" value="METAL TRANSPORTER CNNM"/>
    <property type="match status" value="1"/>
</dbReference>
<reference evidence="10 11" key="1">
    <citation type="submission" date="2014-03" db="EMBL/GenBank/DDBJ databases">
        <authorList>
            <person name="Sibley D."/>
            <person name="Venepally P."/>
            <person name="Karamycheva S."/>
            <person name="Hadjithomas M."/>
            <person name="Khan A."/>
            <person name="Brunk B."/>
            <person name="Roos D."/>
            <person name="Caler E."/>
            <person name="Lorenzi H."/>
        </authorList>
    </citation>
    <scope>NUCLEOTIDE SEQUENCE [LARGE SCALE GENOMIC DNA]</scope>
    <source>
        <strain evidence="11">p89</strain>
    </source>
</reference>
<feature type="compositionally biased region" description="Low complexity" evidence="7">
    <location>
        <begin position="305"/>
        <end position="318"/>
    </location>
</feature>
<dbReference type="PANTHER" id="PTHR12064:SF97">
    <property type="entry name" value="METAL TRANSPORTER CNNM-5"/>
    <property type="match status" value="1"/>
</dbReference>
<dbReference type="SUPFAM" id="SSF54631">
    <property type="entry name" value="CBS-domain pair"/>
    <property type="match status" value="1"/>
</dbReference>
<feature type="region of interest" description="Disordered" evidence="7">
    <location>
        <begin position="182"/>
        <end position="246"/>
    </location>
</feature>
<dbReference type="Proteomes" id="UP000028828">
    <property type="component" value="Unassembled WGS sequence"/>
</dbReference>
<feature type="region of interest" description="Disordered" evidence="7">
    <location>
        <begin position="1001"/>
        <end position="1021"/>
    </location>
</feature>
<dbReference type="Gene3D" id="3.10.580.10">
    <property type="entry name" value="CBS-domain"/>
    <property type="match status" value="1"/>
</dbReference>
<evidence type="ECO:0000256" key="8">
    <source>
        <dbReference type="SAM" id="Phobius"/>
    </source>
</evidence>
<dbReference type="FunFam" id="3.10.580.10:FF:000006">
    <property type="entry name" value="DUF21 and CBS domain protein"/>
    <property type="match status" value="1"/>
</dbReference>
<feature type="region of interest" description="Disordered" evidence="7">
    <location>
        <begin position="1051"/>
        <end position="1070"/>
    </location>
</feature>
<feature type="domain" description="CNNM transmembrane" evidence="9">
    <location>
        <begin position="337"/>
        <end position="518"/>
    </location>
</feature>
<dbReference type="InterPro" id="IPR046342">
    <property type="entry name" value="CBS_dom_sf"/>
</dbReference>
<comment type="caution">
    <text evidence="10">The sequence shown here is derived from an EMBL/GenBank/DDBJ whole genome shotgun (WGS) entry which is preliminary data.</text>
</comment>
<keyword evidence="2 6" id="KW-0812">Transmembrane</keyword>
<evidence type="ECO:0000313" key="10">
    <source>
        <dbReference type="EMBL" id="KFG27833.1"/>
    </source>
</evidence>
<dbReference type="GO" id="GO:0005737">
    <property type="term" value="C:cytoplasm"/>
    <property type="evidence" value="ECO:0007669"/>
    <property type="project" value="TreeGrafter"/>
</dbReference>
<dbReference type="GO" id="GO:0030026">
    <property type="term" value="P:intracellular manganese ion homeostasis"/>
    <property type="evidence" value="ECO:0007669"/>
    <property type="project" value="TreeGrafter"/>
</dbReference>
<dbReference type="InterPro" id="IPR044751">
    <property type="entry name" value="Ion_transp-like_CBS"/>
</dbReference>
<feature type="compositionally biased region" description="Basic and acidic residues" evidence="7">
    <location>
        <begin position="279"/>
        <end position="294"/>
    </location>
</feature>
<evidence type="ECO:0000256" key="5">
    <source>
        <dbReference type="ARBA" id="ARBA00023136"/>
    </source>
</evidence>
<feature type="region of interest" description="Disordered" evidence="7">
    <location>
        <begin position="279"/>
        <end position="333"/>
    </location>
</feature>